<protein>
    <submittedName>
        <fullName evidence="3">Uncharacterized protein</fullName>
    </submittedName>
</protein>
<feature type="region of interest" description="Disordered" evidence="1">
    <location>
        <begin position="141"/>
        <end position="165"/>
    </location>
</feature>
<reference evidence="3" key="1">
    <citation type="journal article" date="2023" name="Mol. Phylogenet. Evol.">
        <title>Genome-scale phylogeny and comparative genomics of the fungal order Sordariales.</title>
        <authorList>
            <person name="Hensen N."/>
            <person name="Bonometti L."/>
            <person name="Westerberg I."/>
            <person name="Brannstrom I.O."/>
            <person name="Guillou S."/>
            <person name="Cros-Aarteil S."/>
            <person name="Calhoun S."/>
            <person name="Haridas S."/>
            <person name="Kuo A."/>
            <person name="Mondo S."/>
            <person name="Pangilinan J."/>
            <person name="Riley R."/>
            <person name="LaButti K."/>
            <person name="Andreopoulos B."/>
            <person name="Lipzen A."/>
            <person name="Chen C."/>
            <person name="Yan M."/>
            <person name="Daum C."/>
            <person name="Ng V."/>
            <person name="Clum A."/>
            <person name="Steindorff A."/>
            <person name="Ohm R.A."/>
            <person name="Martin F."/>
            <person name="Silar P."/>
            <person name="Natvig D.O."/>
            <person name="Lalanne C."/>
            <person name="Gautier V."/>
            <person name="Ament-Velasquez S.L."/>
            <person name="Kruys A."/>
            <person name="Hutchinson M.I."/>
            <person name="Powell A.J."/>
            <person name="Barry K."/>
            <person name="Miller A.N."/>
            <person name="Grigoriev I.V."/>
            <person name="Debuchy R."/>
            <person name="Gladieux P."/>
            <person name="Hiltunen Thoren M."/>
            <person name="Johannesson H."/>
        </authorList>
    </citation>
    <scope>NUCLEOTIDE SEQUENCE</scope>
    <source>
        <strain evidence="3">FGSC 1904</strain>
    </source>
</reference>
<sequence length="186" mass="21303">MADTHQPRNALPPFTSQDALMIGIAIYFAVAMLYGVSTFLPIILEETEQETTRRIFRVVRATIHKEKEDGEEEAVTTSSSSFSTTKRPRTKKFLRFLWATLKVVFWPLVPGLIVVDILLQEWLIPAWKSTRQYYPVAVTDNEEDLESQNSKETETETELEESWSGEKLDELHCTRVLYSSPYAPAA</sequence>
<evidence type="ECO:0000256" key="1">
    <source>
        <dbReference type="SAM" id="MobiDB-lite"/>
    </source>
</evidence>
<feature type="transmembrane region" description="Helical" evidence="2">
    <location>
        <begin position="20"/>
        <end position="44"/>
    </location>
</feature>
<gene>
    <name evidence="3" type="ORF">B0T20DRAFT_100655</name>
</gene>
<evidence type="ECO:0000256" key="2">
    <source>
        <dbReference type="SAM" id="Phobius"/>
    </source>
</evidence>
<proteinExistence type="predicted"/>
<feature type="transmembrane region" description="Helical" evidence="2">
    <location>
        <begin position="96"/>
        <end position="119"/>
    </location>
</feature>
<name>A0AAE0NVW1_SORBR</name>
<dbReference type="EMBL" id="JAUTDP010000015">
    <property type="protein sequence ID" value="KAK3388712.1"/>
    <property type="molecule type" value="Genomic_DNA"/>
</dbReference>
<reference evidence="3" key="2">
    <citation type="submission" date="2023-07" db="EMBL/GenBank/DDBJ databases">
        <authorList>
            <consortium name="Lawrence Berkeley National Laboratory"/>
            <person name="Haridas S."/>
            <person name="Hensen N."/>
            <person name="Bonometti L."/>
            <person name="Westerberg I."/>
            <person name="Brannstrom I.O."/>
            <person name="Guillou S."/>
            <person name="Cros-Aarteil S."/>
            <person name="Calhoun S."/>
            <person name="Kuo A."/>
            <person name="Mondo S."/>
            <person name="Pangilinan J."/>
            <person name="Riley R."/>
            <person name="LaButti K."/>
            <person name="Andreopoulos B."/>
            <person name="Lipzen A."/>
            <person name="Chen C."/>
            <person name="Yanf M."/>
            <person name="Daum C."/>
            <person name="Ng V."/>
            <person name="Clum A."/>
            <person name="Steindorff A."/>
            <person name="Ohm R."/>
            <person name="Martin F."/>
            <person name="Silar P."/>
            <person name="Natvig D."/>
            <person name="Lalanne C."/>
            <person name="Gautier V."/>
            <person name="Ament-velasquez S.L."/>
            <person name="Kruys A."/>
            <person name="Hutchinson M.I."/>
            <person name="Powell A.J."/>
            <person name="Barry K."/>
            <person name="Miller A.N."/>
            <person name="Grigoriev I.V."/>
            <person name="Debuchy R."/>
            <person name="Gladieux P."/>
            <person name="Thoren M.H."/>
            <person name="Johannesson H."/>
        </authorList>
    </citation>
    <scope>NUCLEOTIDE SEQUENCE</scope>
    <source>
        <strain evidence="3">FGSC 1904</strain>
    </source>
</reference>
<dbReference type="Proteomes" id="UP001281003">
    <property type="component" value="Unassembled WGS sequence"/>
</dbReference>
<keyword evidence="4" id="KW-1185">Reference proteome</keyword>
<keyword evidence="2" id="KW-0812">Transmembrane</keyword>
<accession>A0AAE0NVW1</accession>
<organism evidence="3 4">
    <name type="scientific">Sordaria brevicollis</name>
    <dbReference type="NCBI Taxonomy" id="83679"/>
    <lineage>
        <taxon>Eukaryota</taxon>
        <taxon>Fungi</taxon>
        <taxon>Dikarya</taxon>
        <taxon>Ascomycota</taxon>
        <taxon>Pezizomycotina</taxon>
        <taxon>Sordariomycetes</taxon>
        <taxon>Sordariomycetidae</taxon>
        <taxon>Sordariales</taxon>
        <taxon>Sordariaceae</taxon>
        <taxon>Sordaria</taxon>
    </lineage>
</organism>
<comment type="caution">
    <text evidence="3">The sequence shown here is derived from an EMBL/GenBank/DDBJ whole genome shotgun (WGS) entry which is preliminary data.</text>
</comment>
<dbReference type="AlphaFoldDB" id="A0AAE0NVW1"/>
<keyword evidence="2" id="KW-0472">Membrane</keyword>
<evidence type="ECO:0000313" key="3">
    <source>
        <dbReference type="EMBL" id="KAK3388712.1"/>
    </source>
</evidence>
<keyword evidence="2" id="KW-1133">Transmembrane helix</keyword>
<evidence type="ECO:0000313" key="4">
    <source>
        <dbReference type="Proteomes" id="UP001281003"/>
    </source>
</evidence>